<dbReference type="PANTHER" id="PTHR33353">
    <property type="entry name" value="PUTATIVE (AFU_ORTHOLOGUE AFUA_1G12560)-RELATED"/>
    <property type="match status" value="1"/>
</dbReference>
<proteinExistence type="predicted"/>
<dbReference type="Pfam" id="PF03443">
    <property type="entry name" value="AA9"/>
    <property type="match status" value="1"/>
</dbReference>
<dbReference type="GO" id="GO:0005576">
    <property type="term" value="C:extracellular region"/>
    <property type="evidence" value="ECO:0007669"/>
    <property type="project" value="UniProtKB-SubCell"/>
</dbReference>
<dbReference type="GO" id="GO:0030245">
    <property type="term" value="P:cellulose catabolic process"/>
    <property type="evidence" value="ECO:0007669"/>
    <property type="project" value="UniProtKB-UniRule"/>
</dbReference>
<gene>
    <name evidence="6" type="ORF">FA15DRAFT_150331</name>
</gene>
<dbReference type="InterPro" id="IPR005103">
    <property type="entry name" value="AA9_LPMO"/>
</dbReference>
<keyword evidence="1 2" id="KW-1015">Disulfide bond</keyword>
<dbReference type="Gene3D" id="2.70.50.70">
    <property type="match status" value="1"/>
</dbReference>
<evidence type="ECO:0000256" key="1">
    <source>
        <dbReference type="ARBA" id="ARBA00023157"/>
    </source>
</evidence>
<protein>
    <recommendedName>
        <fullName evidence="2">AA9 family lytic polysaccharide monooxygenase</fullName>
        <ecNumber evidence="2">1.14.99.56</ecNumber>
    </recommendedName>
    <alternativeName>
        <fullName evidence="2">Endo-beta-1,4-glucanase</fullName>
    </alternativeName>
    <alternativeName>
        <fullName evidence="2">Glycosyl hydrolase 61 family protein</fullName>
    </alternativeName>
</protein>
<evidence type="ECO:0000256" key="3">
    <source>
        <dbReference type="SAM" id="MobiDB-lite"/>
    </source>
</evidence>
<dbReference type="InterPro" id="IPR049892">
    <property type="entry name" value="AA9"/>
</dbReference>
<feature type="signal peptide" evidence="4">
    <location>
        <begin position="1"/>
        <end position="19"/>
    </location>
</feature>
<evidence type="ECO:0000259" key="5">
    <source>
        <dbReference type="Pfam" id="PF03443"/>
    </source>
</evidence>
<feature type="domain" description="Auxiliary Activity family 9 catalytic" evidence="5">
    <location>
        <begin position="20"/>
        <end position="203"/>
    </location>
</feature>
<dbReference type="Proteomes" id="UP000307440">
    <property type="component" value="Unassembled WGS sequence"/>
</dbReference>
<feature type="region of interest" description="Disordered" evidence="3">
    <location>
        <begin position="34"/>
        <end position="58"/>
    </location>
</feature>
<comment type="catalytic activity">
    <reaction evidence="2">
        <text>[(1-&gt;4)-beta-D-glucosyl]n+m + reduced acceptor + O2 = 4-dehydro-beta-D-glucosyl-[(1-&gt;4)-beta-D-glucosyl]n-1 + [(1-&gt;4)-beta-D-glucosyl]m + acceptor + H2O.</text>
        <dbReference type="EC" id="1.14.99.56"/>
    </reaction>
</comment>
<keyword evidence="2" id="KW-0136">Cellulose degradation</keyword>
<name>A0A5C3KJE2_COPMA</name>
<comment type="subcellular location">
    <subcellularLocation>
        <location evidence="2">Secreted</location>
    </subcellularLocation>
</comment>
<dbReference type="CDD" id="cd21175">
    <property type="entry name" value="LPMO_AA9"/>
    <property type="match status" value="1"/>
</dbReference>
<keyword evidence="4" id="KW-0732">Signal</keyword>
<dbReference type="OrthoDB" id="3496539at2759"/>
<dbReference type="AlphaFoldDB" id="A0A5C3KJE2"/>
<dbReference type="EMBL" id="ML210315">
    <property type="protein sequence ID" value="TFK20035.1"/>
    <property type="molecule type" value="Genomic_DNA"/>
</dbReference>
<dbReference type="GO" id="GO:0008810">
    <property type="term" value="F:cellulase activity"/>
    <property type="evidence" value="ECO:0007669"/>
    <property type="project" value="UniProtKB-UniRule"/>
</dbReference>
<keyword evidence="2" id="KW-0624">Polysaccharide degradation</keyword>
<comment type="function">
    <text evidence="2">Lytic polysaccharide monooxygenase (LMPO) that depolymerizes crystalline and amorphous polysaccharides via the oxidation of scissile alpha- or beta-(1-4)-glycosidic bonds, yielding C1 and/or C4 oxidation products. Catalysis by LPMOs requires the reduction of the active-site copper from Cu(II) to Cu(I) by a reducing agent and H(2)O(2) or O(2) as a cosubstrate.</text>
</comment>
<sequence length="220" mass="22784">MKVSAYVALLAAAAQTTSAHYIWSSVVVGGSPNSAAVRQPQNNSPVESVSSSGMTCGNGPRAASQTIAVNAGSRVGFRLDNTLYHPGPAAIYLGQVPSGQTAASWNGAGSNWFKIAEFGAQFNPFKFIPDGQSQLEATIPASTPSGEYLIRIEHIGLHVAGSPQFYISCAQIRVQGGGGGNPAKVSIPGYISSNDPGLTLNIHFPIPTSYKVPGPAAWRG</sequence>
<dbReference type="PANTHER" id="PTHR33353:SF11">
    <property type="entry name" value="GLYCOSYLHYDROLASE FAMILY 61-7 PROTEIN"/>
    <property type="match status" value="1"/>
</dbReference>
<dbReference type="GO" id="GO:0030248">
    <property type="term" value="F:cellulose binding"/>
    <property type="evidence" value="ECO:0007669"/>
    <property type="project" value="UniProtKB-UniRule"/>
</dbReference>
<keyword evidence="7" id="KW-1185">Reference proteome</keyword>
<dbReference type="EC" id="1.14.99.56" evidence="2"/>
<reference evidence="6 7" key="1">
    <citation type="journal article" date="2019" name="Nat. Ecol. Evol.">
        <title>Megaphylogeny resolves global patterns of mushroom evolution.</title>
        <authorList>
            <person name="Varga T."/>
            <person name="Krizsan K."/>
            <person name="Foldi C."/>
            <person name="Dima B."/>
            <person name="Sanchez-Garcia M."/>
            <person name="Sanchez-Ramirez S."/>
            <person name="Szollosi G.J."/>
            <person name="Szarkandi J.G."/>
            <person name="Papp V."/>
            <person name="Albert L."/>
            <person name="Andreopoulos W."/>
            <person name="Angelini C."/>
            <person name="Antonin V."/>
            <person name="Barry K.W."/>
            <person name="Bougher N.L."/>
            <person name="Buchanan P."/>
            <person name="Buyck B."/>
            <person name="Bense V."/>
            <person name="Catcheside P."/>
            <person name="Chovatia M."/>
            <person name="Cooper J."/>
            <person name="Damon W."/>
            <person name="Desjardin D."/>
            <person name="Finy P."/>
            <person name="Geml J."/>
            <person name="Haridas S."/>
            <person name="Hughes K."/>
            <person name="Justo A."/>
            <person name="Karasinski D."/>
            <person name="Kautmanova I."/>
            <person name="Kiss B."/>
            <person name="Kocsube S."/>
            <person name="Kotiranta H."/>
            <person name="LaButti K.M."/>
            <person name="Lechner B.E."/>
            <person name="Liimatainen K."/>
            <person name="Lipzen A."/>
            <person name="Lukacs Z."/>
            <person name="Mihaltcheva S."/>
            <person name="Morgado L.N."/>
            <person name="Niskanen T."/>
            <person name="Noordeloos M.E."/>
            <person name="Ohm R.A."/>
            <person name="Ortiz-Santana B."/>
            <person name="Ovrebo C."/>
            <person name="Racz N."/>
            <person name="Riley R."/>
            <person name="Savchenko A."/>
            <person name="Shiryaev A."/>
            <person name="Soop K."/>
            <person name="Spirin V."/>
            <person name="Szebenyi C."/>
            <person name="Tomsovsky M."/>
            <person name="Tulloss R.E."/>
            <person name="Uehling J."/>
            <person name="Grigoriev I.V."/>
            <person name="Vagvolgyi C."/>
            <person name="Papp T."/>
            <person name="Martin F.M."/>
            <person name="Miettinen O."/>
            <person name="Hibbett D.S."/>
            <person name="Nagy L.G."/>
        </authorList>
    </citation>
    <scope>NUCLEOTIDE SEQUENCE [LARGE SCALE GENOMIC DNA]</scope>
    <source>
        <strain evidence="6 7">CBS 121175</strain>
    </source>
</reference>
<feature type="chain" id="PRO_5022827375" description="AA9 family lytic polysaccharide monooxygenase" evidence="4">
    <location>
        <begin position="20"/>
        <end position="220"/>
    </location>
</feature>
<feature type="compositionally biased region" description="Polar residues" evidence="3">
    <location>
        <begin position="34"/>
        <end position="55"/>
    </location>
</feature>
<evidence type="ECO:0000313" key="6">
    <source>
        <dbReference type="EMBL" id="TFK20035.1"/>
    </source>
</evidence>
<keyword evidence="2" id="KW-0964">Secreted</keyword>
<dbReference type="STRING" id="230819.A0A5C3KJE2"/>
<evidence type="ECO:0000313" key="7">
    <source>
        <dbReference type="Proteomes" id="UP000307440"/>
    </source>
</evidence>
<evidence type="ECO:0000256" key="4">
    <source>
        <dbReference type="SAM" id="SignalP"/>
    </source>
</evidence>
<organism evidence="6 7">
    <name type="scientific">Coprinopsis marcescibilis</name>
    <name type="common">Agaric fungus</name>
    <name type="synonym">Psathyrella marcescibilis</name>
    <dbReference type="NCBI Taxonomy" id="230819"/>
    <lineage>
        <taxon>Eukaryota</taxon>
        <taxon>Fungi</taxon>
        <taxon>Dikarya</taxon>
        <taxon>Basidiomycota</taxon>
        <taxon>Agaricomycotina</taxon>
        <taxon>Agaricomycetes</taxon>
        <taxon>Agaricomycetidae</taxon>
        <taxon>Agaricales</taxon>
        <taxon>Agaricineae</taxon>
        <taxon>Psathyrellaceae</taxon>
        <taxon>Coprinopsis</taxon>
    </lineage>
</organism>
<comment type="domain">
    <text evidence="2">Has a modular structure: an endo-beta-1,4-glucanase catalytic module at the N-terminus, a linker rich in serines and threonines, and a C-terminal carbohydrate-binding module (CBM).</text>
</comment>
<evidence type="ECO:0000256" key="2">
    <source>
        <dbReference type="RuleBase" id="RU368122"/>
    </source>
</evidence>
<accession>A0A5C3KJE2</accession>
<keyword evidence="2" id="KW-0119">Carbohydrate metabolism</keyword>